<proteinExistence type="predicted"/>
<dbReference type="Pfam" id="PF00903">
    <property type="entry name" value="Glyoxalase"/>
    <property type="match status" value="1"/>
</dbReference>
<dbReference type="InterPro" id="IPR029068">
    <property type="entry name" value="Glyas_Bleomycin-R_OHBP_Dase"/>
</dbReference>
<dbReference type="PANTHER" id="PTHR33993:SF2">
    <property type="entry name" value="VOC DOMAIN-CONTAINING PROTEIN"/>
    <property type="match status" value="1"/>
</dbReference>
<protein>
    <submittedName>
        <fullName evidence="2">VOC family protein</fullName>
    </submittedName>
</protein>
<keyword evidence="3" id="KW-1185">Reference proteome</keyword>
<dbReference type="PANTHER" id="PTHR33993">
    <property type="entry name" value="GLYOXALASE-RELATED"/>
    <property type="match status" value="1"/>
</dbReference>
<dbReference type="InterPro" id="IPR037523">
    <property type="entry name" value="VOC_core"/>
</dbReference>
<dbReference type="Gene3D" id="3.10.180.10">
    <property type="entry name" value="2,3-Dihydroxybiphenyl 1,2-Dioxygenase, domain 1"/>
    <property type="match status" value="1"/>
</dbReference>
<accession>A0ABS0ZMX5</accession>
<feature type="domain" description="VOC" evidence="1">
    <location>
        <begin position="6"/>
        <end position="122"/>
    </location>
</feature>
<dbReference type="RefSeq" id="WP_181821876.1">
    <property type="nucleotide sequence ID" value="NZ_JADVNU010000001.1"/>
</dbReference>
<dbReference type="InterPro" id="IPR004360">
    <property type="entry name" value="Glyas_Fos-R_dOase_dom"/>
</dbReference>
<gene>
    <name evidence="2" type="ORF">I6M88_03820</name>
</gene>
<organism evidence="2 3">
    <name type="scientific">Citrobacter sedlakii</name>
    <dbReference type="NCBI Taxonomy" id="67826"/>
    <lineage>
        <taxon>Bacteria</taxon>
        <taxon>Pseudomonadati</taxon>
        <taxon>Pseudomonadota</taxon>
        <taxon>Gammaproteobacteria</taxon>
        <taxon>Enterobacterales</taxon>
        <taxon>Enterobacteriaceae</taxon>
        <taxon>Citrobacter</taxon>
        <taxon>Citrobacter freundii complex</taxon>
    </lineage>
</organism>
<evidence type="ECO:0000259" key="1">
    <source>
        <dbReference type="PROSITE" id="PS51819"/>
    </source>
</evidence>
<comment type="caution">
    <text evidence="2">The sequence shown here is derived from an EMBL/GenBank/DDBJ whole genome shotgun (WGS) entry which is preliminary data.</text>
</comment>
<evidence type="ECO:0000313" key="2">
    <source>
        <dbReference type="EMBL" id="MBJ8380109.1"/>
    </source>
</evidence>
<dbReference type="EMBL" id="JADWND010000002">
    <property type="protein sequence ID" value="MBJ8380109.1"/>
    <property type="molecule type" value="Genomic_DNA"/>
</dbReference>
<sequence>MKSKSIINWFEIPVTDMARAIAFYEPVLGLSLRREKMDCADLAVFPYDDPATGGALAKIDGVLPSPQGAIVYLHTDDLAATLDRVASAGGECVFGPIDLGKEIGTVALFTDSEGNRVGLHQPA</sequence>
<dbReference type="Proteomes" id="UP000746649">
    <property type="component" value="Unassembled WGS sequence"/>
</dbReference>
<name>A0ABS0ZMX5_9ENTR</name>
<dbReference type="CDD" id="cd07247">
    <property type="entry name" value="SgaA_N_like"/>
    <property type="match status" value="1"/>
</dbReference>
<dbReference type="InterPro" id="IPR052164">
    <property type="entry name" value="Anthracycline_SecMetBiosynth"/>
</dbReference>
<dbReference type="PROSITE" id="PS51819">
    <property type="entry name" value="VOC"/>
    <property type="match status" value="1"/>
</dbReference>
<reference evidence="2 3" key="1">
    <citation type="submission" date="2020-11" db="EMBL/GenBank/DDBJ databases">
        <title>Enhanced detection system for hospital associated transmission using whole genome sequencing surveillance.</title>
        <authorList>
            <person name="Harrison L.H."/>
            <person name="Van Tyne D."/>
            <person name="Marsh J.W."/>
            <person name="Griffith M.P."/>
            <person name="Snyder D.J."/>
            <person name="Cooper V.S."/>
            <person name="Mustapha M."/>
        </authorList>
    </citation>
    <scope>NUCLEOTIDE SEQUENCE [LARGE SCALE GENOMIC DNA]</scope>
    <source>
        <strain evidence="2 3">CB00117</strain>
    </source>
</reference>
<evidence type="ECO:0000313" key="3">
    <source>
        <dbReference type="Proteomes" id="UP000746649"/>
    </source>
</evidence>
<dbReference type="SUPFAM" id="SSF54593">
    <property type="entry name" value="Glyoxalase/Bleomycin resistance protein/Dihydroxybiphenyl dioxygenase"/>
    <property type="match status" value="1"/>
</dbReference>